<dbReference type="InterPro" id="IPR049625">
    <property type="entry name" value="Glyco_transf_61_cat"/>
</dbReference>
<evidence type="ECO:0000256" key="1">
    <source>
        <dbReference type="ARBA" id="ARBA00011970"/>
    </source>
</evidence>
<dbReference type="PANTHER" id="PTHR20961:SF148">
    <property type="entry name" value="EGF DOMAIN-SPECIFIC O-LINKED N-ACETYLGLUCOSAMINE TRANSFERASE"/>
    <property type="match status" value="1"/>
</dbReference>
<evidence type="ECO:0000256" key="6">
    <source>
        <dbReference type="ARBA" id="ARBA00023180"/>
    </source>
</evidence>
<evidence type="ECO:0000313" key="13">
    <source>
        <dbReference type="EMBL" id="KAK0062546.1"/>
    </source>
</evidence>
<name>A0AAD8BX83_BIOPF</name>
<comment type="catalytic activity">
    <reaction evidence="10">
        <text>L-threonyl-[protein] + UDP-N-acetyl-alpha-D-glucosamine = 3-O-(N-acetyl-beta-D-glucosaminyl)-L-threonyl-[protein] + UDP + H(+)</text>
        <dbReference type="Rhea" id="RHEA:48908"/>
        <dbReference type="Rhea" id="RHEA-COMP:11060"/>
        <dbReference type="Rhea" id="RHEA-COMP:12252"/>
        <dbReference type="ChEBI" id="CHEBI:15378"/>
        <dbReference type="ChEBI" id="CHEBI:30013"/>
        <dbReference type="ChEBI" id="CHEBI:57705"/>
        <dbReference type="ChEBI" id="CHEBI:58223"/>
        <dbReference type="ChEBI" id="CHEBI:90840"/>
        <dbReference type="EC" id="2.4.1.255"/>
    </reaction>
</comment>
<keyword evidence="5" id="KW-0256">Endoplasmic reticulum</keyword>
<keyword evidence="11" id="KW-1133">Transmembrane helix</keyword>
<keyword evidence="11" id="KW-0812">Transmembrane</keyword>
<evidence type="ECO:0000259" key="12">
    <source>
        <dbReference type="Pfam" id="PF04577"/>
    </source>
</evidence>
<sequence>MRQTNFRFICKISQMLRLGFIVMTACINITIAYEWTWLNLPRKHISYYFNNNPKLKTMCAEDISCPYKDCINETKCWGYEPFCNSLIHISYLNCPWDSERWAKTKEEQFNKFWITADFGMISEKLQEMTTLCKPVDENDSSLQCVKYLRYCQAKNIYFNFSSANILSGNDRNRYREDIIKPGQVGGHCQLDANILKSQGEHKSPLQSWYAELEHYTSLEFYPMDPKHCDLILDKPTYLIKLDAGVNMYHHFCDFINLYASQHLNNSFSTDVNIIMWDTSPMPYGDFFKITWKAFTDHPIIALKDLDGKNVCIKDAVFPLLARMRFGLYYNMPLIPGCHGSSLVKTFSEHILHRLNILQTGPLIEQIRVTFLVRNTQYRNILNQVELWSALKTGGEYEVTVVDFNRNMPFEEQLAISHNTDIFIGIHGAGLTHLLFQPDWAVVIEIYNCEDPGCYYDLARLRGIKYMTWENKSKMTQEDEGHHPTLGAHAKFTNFAFDVNEFMRLIHIATQHVRNHPAYLTAQKDIADRTVKYNSTNIIKDEL</sequence>
<reference evidence="13" key="2">
    <citation type="submission" date="2023-04" db="EMBL/GenBank/DDBJ databases">
        <authorList>
            <person name="Bu L."/>
            <person name="Lu L."/>
            <person name="Laidemitt M.R."/>
            <person name="Zhang S.M."/>
            <person name="Mutuku M."/>
            <person name="Mkoji G."/>
            <person name="Steinauer M."/>
            <person name="Loker E.S."/>
        </authorList>
    </citation>
    <scope>NUCLEOTIDE SEQUENCE</scope>
    <source>
        <strain evidence="13">KasaAsao</strain>
        <tissue evidence="13">Whole Snail</tissue>
    </source>
</reference>
<gene>
    <name evidence="13" type="ORF">Bpfe_008217</name>
</gene>
<evidence type="ECO:0000256" key="4">
    <source>
        <dbReference type="ARBA" id="ARBA00022729"/>
    </source>
</evidence>
<dbReference type="Pfam" id="PF04577">
    <property type="entry name" value="Glyco_transf_61"/>
    <property type="match status" value="1"/>
</dbReference>
<dbReference type="InterPro" id="IPR007657">
    <property type="entry name" value="Glycosyltransferase_61"/>
</dbReference>
<dbReference type="Proteomes" id="UP001233172">
    <property type="component" value="Unassembled WGS sequence"/>
</dbReference>
<comment type="caution">
    <text evidence="13">The sequence shown here is derived from an EMBL/GenBank/DDBJ whole genome shotgun (WGS) entry which is preliminary data.</text>
</comment>
<keyword evidence="11" id="KW-0472">Membrane</keyword>
<organism evidence="13 14">
    <name type="scientific">Biomphalaria pfeifferi</name>
    <name type="common">Bloodfluke planorb</name>
    <name type="synonym">Freshwater snail</name>
    <dbReference type="NCBI Taxonomy" id="112525"/>
    <lineage>
        <taxon>Eukaryota</taxon>
        <taxon>Metazoa</taxon>
        <taxon>Spiralia</taxon>
        <taxon>Lophotrochozoa</taxon>
        <taxon>Mollusca</taxon>
        <taxon>Gastropoda</taxon>
        <taxon>Heterobranchia</taxon>
        <taxon>Euthyneura</taxon>
        <taxon>Panpulmonata</taxon>
        <taxon>Hygrophila</taxon>
        <taxon>Lymnaeoidea</taxon>
        <taxon>Planorbidae</taxon>
        <taxon>Biomphalaria</taxon>
    </lineage>
</organism>
<dbReference type="EC" id="2.4.1.255" evidence="1"/>
<evidence type="ECO:0000256" key="11">
    <source>
        <dbReference type="SAM" id="Phobius"/>
    </source>
</evidence>
<protein>
    <recommendedName>
        <fullName evidence="7">EGF domain-specific O-linked N-acetylglucosamine transferase</fullName>
        <ecNumber evidence="1">2.4.1.255</ecNumber>
    </recommendedName>
    <alternativeName>
        <fullName evidence="8">Extracellular O-linked N-acetylglucosamine transferase</fullName>
    </alternativeName>
</protein>
<keyword evidence="4" id="KW-0732">Signal</keyword>
<keyword evidence="6" id="KW-0325">Glycoprotein</keyword>
<keyword evidence="14" id="KW-1185">Reference proteome</keyword>
<comment type="catalytic activity">
    <reaction evidence="9">
        <text>L-seryl-[protein] + UDP-N-acetyl-alpha-D-glucosamine = 3-O-(N-acetyl-beta-D-glucosaminyl)-L-seryl-[protein] + UDP + H(+)</text>
        <dbReference type="Rhea" id="RHEA:48904"/>
        <dbReference type="Rhea" id="RHEA-COMP:9863"/>
        <dbReference type="Rhea" id="RHEA-COMP:12251"/>
        <dbReference type="ChEBI" id="CHEBI:15378"/>
        <dbReference type="ChEBI" id="CHEBI:29999"/>
        <dbReference type="ChEBI" id="CHEBI:57705"/>
        <dbReference type="ChEBI" id="CHEBI:58223"/>
        <dbReference type="ChEBI" id="CHEBI:90838"/>
        <dbReference type="EC" id="2.4.1.255"/>
    </reaction>
</comment>
<evidence type="ECO:0000256" key="8">
    <source>
        <dbReference type="ARBA" id="ARBA00042574"/>
    </source>
</evidence>
<keyword evidence="2" id="KW-0328">Glycosyltransferase</keyword>
<evidence type="ECO:0000256" key="3">
    <source>
        <dbReference type="ARBA" id="ARBA00022679"/>
    </source>
</evidence>
<evidence type="ECO:0000256" key="7">
    <source>
        <dbReference type="ARBA" id="ARBA00040944"/>
    </source>
</evidence>
<accession>A0AAD8BX83</accession>
<dbReference type="PANTHER" id="PTHR20961">
    <property type="entry name" value="GLYCOSYLTRANSFERASE"/>
    <property type="match status" value="1"/>
</dbReference>
<evidence type="ECO:0000256" key="9">
    <source>
        <dbReference type="ARBA" id="ARBA00048317"/>
    </source>
</evidence>
<dbReference type="GO" id="GO:0005788">
    <property type="term" value="C:endoplasmic reticulum lumen"/>
    <property type="evidence" value="ECO:0007669"/>
    <property type="project" value="TreeGrafter"/>
</dbReference>
<evidence type="ECO:0000256" key="2">
    <source>
        <dbReference type="ARBA" id="ARBA00022676"/>
    </source>
</evidence>
<evidence type="ECO:0000256" key="10">
    <source>
        <dbReference type="ARBA" id="ARBA00049432"/>
    </source>
</evidence>
<feature type="transmembrane region" description="Helical" evidence="11">
    <location>
        <begin position="20"/>
        <end position="38"/>
    </location>
</feature>
<dbReference type="AlphaFoldDB" id="A0AAD8BX83"/>
<dbReference type="GO" id="GO:0097363">
    <property type="term" value="F:protein O-acetylglucosaminyltransferase activity"/>
    <property type="evidence" value="ECO:0007669"/>
    <property type="project" value="UniProtKB-EC"/>
</dbReference>
<evidence type="ECO:0000313" key="14">
    <source>
        <dbReference type="Proteomes" id="UP001233172"/>
    </source>
</evidence>
<feature type="domain" description="Glycosyltransferase 61 catalytic" evidence="12">
    <location>
        <begin position="344"/>
        <end position="443"/>
    </location>
</feature>
<reference evidence="13" key="1">
    <citation type="journal article" date="2023" name="PLoS Negl. Trop. Dis.">
        <title>A genome sequence for Biomphalaria pfeifferi, the major vector snail for the human-infecting parasite Schistosoma mansoni.</title>
        <authorList>
            <person name="Bu L."/>
            <person name="Lu L."/>
            <person name="Laidemitt M.R."/>
            <person name="Zhang S.M."/>
            <person name="Mutuku M."/>
            <person name="Mkoji G."/>
            <person name="Steinauer M."/>
            <person name="Loker E.S."/>
        </authorList>
    </citation>
    <scope>NUCLEOTIDE SEQUENCE</scope>
    <source>
        <strain evidence="13">KasaAsao</strain>
    </source>
</reference>
<dbReference type="EMBL" id="JASAOG010000025">
    <property type="protein sequence ID" value="KAK0062546.1"/>
    <property type="molecule type" value="Genomic_DNA"/>
</dbReference>
<keyword evidence="3 13" id="KW-0808">Transferase</keyword>
<proteinExistence type="predicted"/>
<evidence type="ECO:0000256" key="5">
    <source>
        <dbReference type="ARBA" id="ARBA00022824"/>
    </source>
</evidence>